<dbReference type="RefSeq" id="WP_179815385.1">
    <property type="nucleotide sequence ID" value="NZ_JACBZD010000001.1"/>
</dbReference>
<sequence>MTGAPRRHVLGASALHAKRADAEHLLHELLRRVAEHPATGGAARLTGCTHLVGEPWRHEAVSVLVEAADGFPGAELVESLAEPAEIAVVLLDASAGTAAADVTAAAGAGLPPLWRHGAPRLLPAATEAATAHATGSGGRAVVFPGQDALPDEVTVTRLLAETGIDVVRSTHGRYAQDAVVVAGGFLRPQYSGGKLVLQVGHADPTRLMPWEVRNPTPCCGGDH</sequence>
<proteinExistence type="predicted"/>
<keyword evidence="2" id="KW-1185">Reference proteome</keyword>
<dbReference type="Proteomes" id="UP000567795">
    <property type="component" value="Unassembled WGS sequence"/>
</dbReference>
<dbReference type="AlphaFoldDB" id="A0A853A897"/>
<accession>A0A853A897</accession>
<protein>
    <submittedName>
        <fullName evidence="1">Uncharacterized protein</fullName>
    </submittedName>
</protein>
<evidence type="ECO:0000313" key="2">
    <source>
        <dbReference type="Proteomes" id="UP000567795"/>
    </source>
</evidence>
<reference evidence="1 2" key="1">
    <citation type="submission" date="2020-07" db="EMBL/GenBank/DDBJ databases">
        <title>Sequencing the genomes of 1000 actinobacteria strains.</title>
        <authorList>
            <person name="Klenk H.-P."/>
        </authorList>
    </citation>
    <scope>NUCLEOTIDE SEQUENCE [LARGE SCALE GENOMIC DNA]</scope>
    <source>
        <strain evidence="1 2">DSM 42178</strain>
    </source>
</reference>
<organism evidence="1 2">
    <name type="scientific">Allostreptomyces psammosilenae</name>
    <dbReference type="NCBI Taxonomy" id="1892865"/>
    <lineage>
        <taxon>Bacteria</taxon>
        <taxon>Bacillati</taxon>
        <taxon>Actinomycetota</taxon>
        <taxon>Actinomycetes</taxon>
        <taxon>Kitasatosporales</taxon>
        <taxon>Streptomycetaceae</taxon>
        <taxon>Allostreptomyces</taxon>
    </lineage>
</organism>
<evidence type="ECO:0000313" key="1">
    <source>
        <dbReference type="EMBL" id="NYI06871.1"/>
    </source>
</evidence>
<dbReference type="EMBL" id="JACBZD010000001">
    <property type="protein sequence ID" value="NYI06871.1"/>
    <property type="molecule type" value="Genomic_DNA"/>
</dbReference>
<comment type="caution">
    <text evidence="1">The sequence shown here is derived from an EMBL/GenBank/DDBJ whole genome shotgun (WGS) entry which is preliminary data.</text>
</comment>
<name>A0A853A897_9ACTN</name>
<gene>
    <name evidence="1" type="ORF">FHU37_003814</name>
</gene>